<dbReference type="Proteomes" id="UP000663889">
    <property type="component" value="Unassembled WGS sequence"/>
</dbReference>
<feature type="non-terminal residue" evidence="1">
    <location>
        <position position="1"/>
    </location>
</feature>
<gene>
    <name evidence="1" type="ORF">SEV965_LOCUS40012</name>
</gene>
<feature type="non-terminal residue" evidence="1">
    <location>
        <position position="33"/>
    </location>
</feature>
<name>A0A815ZNC1_9BILA</name>
<organism evidence="1 2">
    <name type="scientific">Rotaria sordida</name>
    <dbReference type="NCBI Taxonomy" id="392033"/>
    <lineage>
        <taxon>Eukaryota</taxon>
        <taxon>Metazoa</taxon>
        <taxon>Spiralia</taxon>
        <taxon>Gnathifera</taxon>
        <taxon>Rotifera</taxon>
        <taxon>Eurotatoria</taxon>
        <taxon>Bdelloidea</taxon>
        <taxon>Philodinida</taxon>
        <taxon>Philodinidae</taxon>
        <taxon>Rotaria</taxon>
    </lineage>
</organism>
<protein>
    <submittedName>
        <fullName evidence="1">Uncharacterized protein</fullName>
    </submittedName>
</protein>
<evidence type="ECO:0000313" key="2">
    <source>
        <dbReference type="Proteomes" id="UP000663889"/>
    </source>
</evidence>
<reference evidence="1" key="1">
    <citation type="submission" date="2021-02" db="EMBL/GenBank/DDBJ databases">
        <authorList>
            <person name="Nowell W R."/>
        </authorList>
    </citation>
    <scope>NUCLEOTIDE SEQUENCE</scope>
</reference>
<sequence length="33" mass="3469">MQHVTFIDGGPEVNAGGQVQGLAVMPKYIGIKI</sequence>
<proteinExistence type="predicted"/>
<evidence type="ECO:0000313" key="1">
    <source>
        <dbReference type="EMBL" id="CAF1586415.1"/>
    </source>
</evidence>
<accession>A0A815ZNC1</accession>
<comment type="caution">
    <text evidence="1">The sequence shown here is derived from an EMBL/GenBank/DDBJ whole genome shotgun (WGS) entry which is preliminary data.</text>
</comment>
<dbReference type="AlphaFoldDB" id="A0A815ZNC1"/>
<dbReference type="EMBL" id="CAJNOU010020911">
    <property type="protein sequence ID" value="CAF1586415.1"/>
    <property type="molecule type" value="Genomic_DNA"/>
</dbReference>